<keyword evidence="3" id="KW-1185">Reference proteome</keyword>
<dbReference type="PROSITE" id="PS50234">
    <property type="entry name" value="VWFA"/>
    <property type="match status" value="1"/>
</dbReference>
<protein>
    <recommendedName>
        <fullName evidence="1">VWFA domain-containing protein</fullName>
    </recommendedName>
</protein>
<dbReference type="Proteomes" id="UP001281761">
    <property type="component" value="Unassembled WGS sequence"/>
</dbReference>
<organism evidence="2 3">
    <name type="scientific">Blattamonas nauphoetae</name>
    <dbReference type="NCBI Taxonomy" id="2049346"/>
    <lineage>
        <taxon>Eukaryota</taxon>
        <taxon>Metamonada</taxon>
        <taxon>Preaxostyla</taxon>
        <taxon>Oxymonadida</taxon>
        <taxon>Blattamonas</taxon>
    </lineage>
</organism>
<dbReference type="PANTHER" id="PTHR10579">
    <property type="entry name" value="CALCIUM-ACTIVATED CHLORIDE CHANNEL REGULATOR"/>
    <property type="match status" value="1"/>
</dbReference>
<name>A0ABQ9XS18_9EUKA</name>
<dbReference type="Pfam" id="PF00092">
    <property type="entry name" value="VWA"/>
    <property type="match status" value="1"/>
</dbReference>
<dbReference type="PANTHER" id="PTHR10579:SF43">
    <property type="entry name" value="ZINC FINGER (C3HC4-TYPE RING FINGER) FAMILY PROTEIN"/>
    <property type="match status" value="1"/>
</dbReference>
<dbReference type="SMART" id="SM00327">
    <property type="entry name" value="VWA"/>
    <property type="match status" value="1"/>
</dbReference>
<dbReference type="Gene3D" id="3.40.50.410">
    <property type="entry name" value="von Willebrand factor, type A domain"/>
    <property type="match status" value="1"/>
</dbReference>
<dbReference type="InterPro" id="IPR036465">
    <property type="entry name" value="vWFA_dom_sf"/>
</dbReference>
<dbReference type="InterPro" id="IPR051266">
    <property type="entry name" value="CLCR"/>
</dbReference>
<gene>
    <name evidence="2" type="ORF">BLNAU_11926</name>
</gene>
<comment type="caution">
    <text evidence="2">The sequence shown here is derived from an EMBL/GenBank/DDBJ whole genome shotgun (WGS) entry which is preliminary data.</text>
</comment>
<evidence type="ECO:0000259" key="1">
    <source>
        <dbReference type="PROSITE" id="PS50234"/>
    </source>
</evidence>
<dbReference type="SUPFAM" id="SSF53300">
    <property type="entry name" value="vWA-like"/>
    <property type="match status" value="1"/>
</dbReference>
<dbReference type="InterPro" id="IPR002035">
    <property type="entry name" value="VWF_A"/>
</dbReference>
<accession>A0ABQ9XS18</accession>
<evidence type="ECO:0000313" key="2">
    <source>
        <dbReference type="EMBL" id="KAK2953140.1"/>
    </source>
</evidence>
<sequence length="281" mass="32263">MPPSSKSGKSQDSYISATFHAPRLKTDQFERLPIDLIVAVDFSSSITKFEQVLICLEKVITELEDDDRFGLILFSGKIEVLVPLSQMNLHSKKDALERVLTYKKKPQGATDILKAISTAIEMLNEIPIVSIEEQRQPCIWVFSDGIDDNAHRQTVIRENERSEIVDDTVLSLLKRTWHTNMMTRLLEEAEERRIYRAPLTLPKYRMISAFLHSDLETIMTLFSSEWMNCLQNQVCNVKKRFTIDFATLKQLVCFSSISYFASHQQIHFSWPPTSSSPTPTS</sequence>
<feature type="domain" description="VWFA" evidence="1">
    <location>
        <begin position="35"/>
        <end position="234"/>
    </location>
</feature>
<proteinExistence type="predicted"/>
<dbReference type="EMBL" id="JARBJD010000095">
    <property type="protein sequence ID" value="KAK2953140.1"/>
    <property type="molecule type" value="Genomic_DNA"/>
</dbReference>
<reference evidence="2 3" key="1">
    <citation type="journal article" date="2022" name="bioRxiv">
        <title>Genomics of Preaxostyla Flagellates Illuminates Evolutionary Transitions and the Path Towards Mitochondrial Loss.</title>
        <authorList>
            <person name="Novak L.V.F."/>
            <person name="Treitli S.C."/>
            <person name="Pyrih J."/>
            <person name="Halakuc P."/>
            <person name="Pipaliya S.V."/>
            <person name="Vacek V."/>
            <person name="Brzon O."/>
            <person name="Soukal P."/>
            <person name="Eme L."/>
            <person name="Dacks J.B."/>
            <person name="Karnkowska A."/>
            <person name="Elias M."/>
            <person name="Hampl V."/>
        </authorList>
    </citation>
    <scope>NUCLEOTIDE SEQUENCE [LARGE SCALE GENOMIC DNA]</scope>
    <source>
        <strain evidence="2">NAU3</strain>
        <tissue evidence="2">Gut</tissue>
    </source>
</reference>
<dbReference type="CDD" id="cd00198">
    <property type="entry name" value="vWFA"/>
    <property type="match status" value="1"/>
</dbReference>
<evidence type="ECO:0000313" key="3">
    <source>
        <dbReference type="Proteomes" id="UP001281761"/>
    </source>
</evidence>